<dbReference type="EMBL" id="CP157179">
    <property type="protein sequence ID" value="XBG32282.1"/>
    <property type="molecule type" value="Genomic_DNA"/>
</dbReference>
<dbReference type="AlphaFoldDB" id="A0AAU7BIC9"/>
<evidence type="ECO:0000313" key="1">
    <source>
        <dbReference type="EMBL" id="XBG32282.1"/>
    </source>
</evidence>
<name>A0AAU7BIC9_9PSED</name>
<organism evidence="1">
    <name type="scientific">Pseudomonas sp. 13.2</name>
    <dbReference type="NCBI Taxonomy" id="3144665"/>
    <lineage>
        <taxon>Bacteria</taxon>
        <taxon>Pseudomonadati</taxon>
        <taxon>Pseudomonadota</taxon>
        <taxon>Gammaproteobacteria</taxon>
        <taxon>Pseudomonadales</taxon>
        <taxon>Pseudomonadaceae</taxon>
        <taxon>Pseudomonas</taxon>
    </lineage>
</organism>
<reference evidence="1" key="1">
    <citation type="journal article" date="2019" name="Microbiol. Resour. Announc.">
        <title>Draft Genome Sequences of Five Environmental Bacterial Isolates That Degrade Polyethylene Terephthalate Plastic.</title>
        <authorList>
            <person name="Leon-Zayas R."/>
            <person name="Roberts C."/>
            <person name="Vague M."/>
            <person name="Mellies J.L."/>
        </authorList>
    </citation>
    <scope>NUCLEOTIDE SEQUENCE</scope>
    <source>
        <strain evidence="1">13.2</strain>
    </source>
</reference>
<accession>A0AAU7BIC9</accession>
<proteinExistence type="predicted"/>
<dbReference type="Gene3D" id="2.60.120.430">
    <property type="entry name" value="Galactose-binding lectin"/>
    <property type="match status" value="1"/>
</dbReference>
<evidence type="ECO:0008006" key="2">
    <source>
        <dbReference type="Google" id="ProtNLM"/>
    </source>
</evidence>
<gene>
    <name evidence="1" type="ORF">ABH853_03165</name>
</gene>
<protein>
    <recommendedName>
        <fullName evidence="2">C-type lectin domain-containing protein</fullName>
    </recommendedName>
</protein>
<reference evidence="1" key="2">
    <citation type="submission" date="2024-05" db="EMBL/GenBank/DDBJ databases">
        <authorList>
            <person name="Mellies J."/>
            <person name="Newton I."/>
        </authorList>
    </citation>
    <scope>NUCLEOTIDE SEQUENCE</scope>
    <source>
        <strain evidence="1">13.2</strain>
    </source>
</reference>
<sequence>MNDLALSPPFGASHLLVQTEVSSRDDWADTKVILEQGTRYFFRATGKWWDAYIRCDANGYSRWYTNFAKDHLRCRKDGATWFTLIGAIEESNDSLFVIGDGSRWRDGWVATMKGRLTVFANDMPGMYWNNISSISLEVWR</sequence>